<accession>A0A2S6NP26</accession>
<comment type="caution">
    <text evidence="1">The sequence shown here is derived from an EMBL/GenBank/DDBJ whole genome shotgun (WGS) entry which is preliminary data.</text>
</comment>
<dbReference type="EMBL" id="NHRY01000030">
    <property type="protein sequence ID" value="PPQ39787.1"/>
    <property type="molecule type" value="Genomic_DNA"/>
</dbReference>
<evidence type="ECO:0000313" key="2">
    <source>
        <dbReference type="Proteomes" id="UP000239724"/>
    </source>
</evidence>
<organism evidence="1 2">
    <name type="scientific">Rhodopila globiformis</name>
    <name type="common">Rhodopseudomonas globiformis</name>
    <dbReference type="NCBI Taxonomy" id="1071"/>
    <lineage>
        <taxon>Bacteria</taxon>
        <taxon>Pseudomonadati</taxon>
        <taxon>Pseudomonadota</taxon>
        <taxon>Alphaproteobacteria</taxon>
        <taxon>Acetobacterales</taxon>
        <taxon>Acetobacteraceae</taxon>
        <taxon>Rhodopila</taxon>
    </lineage>
</organism>
<dbReference type="Proteomes" id="UP000239724">
    <property type="component" value="Unassembled WGS sequence"/>
</dbReference>
<dbReference type="OrthoDB" id="529131at2"/>
<protein>
    <recommendedName>
        <fullName evidence="3">Methyltransferase domain-containing protein</fullName>
    </recommendedName>
</protein>
<name>A0A2S6NP26_RHOGL</name>
<dbReference type="SUPFAM" id="SSF53335">
    <property type="entry name" value="S-adenosyl-L-methionine-dependent methyltransferases"/>
    <property type="match status" value="1"/>
</dbReference>
<evidence type="ECO:0000313" key="1">
    <source>
        <dbReference type="EMBL" id="PPQ39787.1"/>
    </source>
</evidence>
<dbReference type="InterPro" id="IPR029063">
    <property type="entry name" value="SAM-dependent_MTases_sf"/>
</dbReference>
<evidence type="ECO:0008006" key="3">
    <source>
        <dbReference type="Google" id="ProtNLM"/>
    </source>
</evidence>
<gene>
    <name evidence="1" type="ORF">CCS01_00790</name>
</gene>
<dbReference type="RefSeq" id="WP_104516938.1">
    <property type="nucleotide sequence ID" value="NZ_NHRY01000030.1"/>
</dbReference>
<keyword evidence="2" id="KW-1185">Reference proteome</keyword>
<reference evidence="1 2" key="1">
    <citation type="journal article" date="2018" name="Arch. Microbiol.">
        <title>New insights into the metabolic potential of the phototrophic purple bacterium Rhodopila globiformis DSM 161(T) from its draft genome sequence and evidence for a vanadium-dependent nitrogenase.</title>
        <authorList>
            <person name="Imhoff J.F."/>
            <person name="Rahn T."/>
            <person name="Kunzel S."/>
            <person name="Neulinger S.C."/>
        </authorList>
    </citation>
    <scope>NUCLEOTIDE SEQUENCE [LARGE SCALE GENOMIC DNA]</scope>
    <source>
        <strain evidence="1 2">DSM 161</strain>
    </source>
</reference>
<dbReference type="Gene3D" id="3.40.50.150">
    <property type="entry name" value="Vaccinia Virus protein VP39"/>
    <property type="match status" value="1"/>
</dbReference>
<sequence length="209" mass="23096">MNTPFRSAEYWDARYRAGGTSGVGWYGRLVADKAAVINGVIALNNIGHVADFGCGDGNLLSLLHPPAYTGLDVSGTVLDRCRQRFPQHTFLLLAQAAALRPAALCLSVDVIFHLIEPDVFAAYMEALFAYATQLVLIYASNFDRNWPAPHVRHRRFTDHVARHFPDWRLCAHPPNPYPFDPARPDETSFADFFVYARGGAGCVLPVPAP</sequence>
<proteinExistence type="predicted"/>
<dbReference type="AlphaFoldDB" id="A0A2S6NP26"/>